<sequence length="83" mass="9659">MQLPYLDLSLQHNRKLQISIGRVYSSKKIAMAHLGKRLQRNGLSTPKLEVKFLLVLPENEVLIRPQESSRILHRKEFKTSHTV</sequence>
<name>Q4R876_MACFA</name>
<dbReference type="AlphaFoldDB" id="Q4R876"/>
<reference evidence="1" key="1">
    <citation type="journal article" date="2005" name="Mol. Biol. Evol.">
        <title>Substitution rate and structural divergence of 5'UTR evolution: comparative analysis between human and cynomolgus monkey cDNAs.</title>
        <authorList>
            <person name="Osada N."/>
            <person name="Hirata M."/>
            <person name="Tanuma R."/>
            <person name="Kusuda J."/>
            <person name="Hida M."/>
            <person name="Suzuki Y."/>
            <person name="Sugano S."/>
            <person name="Gojobori T."/>
            <person name="Shen C.K."/>
            <person name="Wu C.I."/>
            <person name="Hashimoto K."/>
        </authorList>
    </citation>
    <scope>NUCLEOTIDE SEQUENCE</scope>
</reference>
<dbReference type="EMBL" id="AB168582">
    <property type="protein sequence ID" value="BAE00696.1"/>
    <property type="molecule type" value="mRNA"/>
</dbReference>
<reference evidence="1" key="2">
    <citation type="submission" date="2005-06" db="EMBL/GenBank/DDBJ databases">
        <title>DNA sequences of macaque genes expressed in brain or testis and its evolutionary implications.</title>
        <authorList>
            <consortium name="International consortium for macaque cDNA sequencing and analysis"/>
        </authorList>
    </citation>
    <scope>NUCLEOTIDE SEQUENCE</scope>
</reference>
<proteinExistence type="evidence at transcript level"/>
<accession>Q4R876</accession>
<protein>
    <submittedName>
        <fullName evidence="1">Testis cDNA clone: QtsA-13216, similar to human paraneoplastic antigen MA2 (PNMA2)</fullName>
    </submittedName>
</protein>
<organism evidence="1">
    <name type="scientific">Macaca fascicularis</name>
    <name type="common">Crab-eating macaque</name>
    <name type="synonym">Cynomolgus monkey</name>
    <dbReference type="NCBI Taxonomy" id="9541"/>
    <lineage>
        <taxon>Eukaryota</taxon>
        <taxon>Metazoa</taxon>
        <taxon>Chordata</taxon>
        <taxon>Craniata</taxon>
        <taxon>Vertebrata</taxon>
        <taxon>Euteleostomi</taxon>
        <taxon>Mammalia</taxon>
        <taxon>Eutheria</taxon>
        <taxon>Euarchontoglires</taxon>
        <taxon>Primates</taxon>
        <taxon>Haplorrhini</taxon>
        <taxon>Catarrhini</taxon>
        <taxon>Cercopithecidae</taxon>
        <taxon>Cercopithecinae</taxon>
        <taxon>Macaca</taxon>
    </lineage>
</organism>
<evidence type="ECO:0000313" key="1">
    <source>
        <dbReference type="EMBL" id="BAE00696.1"/>
    </source>
</evidence>